<dbReference type="FunCoup" id="A0A0M8K754">
    <property type="interactions" value="499"/>
</dbReference>
<dbReference type="Pfam" id="PF03602">
    <property type="entry name" value="Cons_hypoth95"/>
    <property type="match status" value="1"/>
</dbReference>
<keyword evidence="1" id="KW-0489">Methyltransferase</keyword>
<evidence type="ECO:0000256" key="2">
    <source>
        <dbReference type="ARBA" id="ARBA00022679"/>
    </source>
</evidence>
<reference evidence="4 6" key="2">
    <citation type="submission" date="2015-07" db="EMBL/GenBank/DDBJ databases">
        <title>Whole genome sequence of Ardenticatena maritima DSM 23922.</title>
        <authorList>
            <person name="Hemp J."/>
            <person name="Ward L.M."/>
            <person name="Pace L.A."/>
            <person name="Fischer W.W."/>
        </authorList>
    </citation>
    <scope>NUCLEOTIDE SEQUENCE [LARGE SCALE GENOMIC DNA]</scope>
    <source>
        <strain evidence="4 6">110S</strain>
    </source>
</reference>
<evidence type="ECO:0000256" key="1">
    <source>
        <dbReference type="ARBA" id="ARBA00022603"/>
    </source>
</evidence>
<keyword evidence="5" id="KW-1185">Reference proteome</keyword>
<dbReference type="CDD" id="cd02440">
    <property type="entry name" value="AdoMet_MTases"/>
    <property type="match status" value="1"/>
</dbReference>
<evidence type="ECO:0000313" key="6">
    <source>
        <dbReference type="Proteomes" id="UP000050502"/>
    </source>
</evidence>
<evidence type="ECO:0000313" key="5">
    <source>
        <dbReference type="Proteomes" id="UP000037784"/>
    </source>
</evidence>
<dbReference type="InterPro" id="IPR004398">
    <property type="entry name" value="RNA_MeTrfase_RsmD"/>
</dbReference>
<sequence length="201" mass="22807">MRIIGGTAKGRKLVSPKGLDVRPMMDRVREAVFSMLTHLDALHGRVLDLYSGTGAVGMEALSRGMEEAHFVERDPRAVAVIWQNLRALGFDKQAQVHRRNVEDVLTKPHLLGTSEPFDLISVTPPYQEVDYNWLVPAVAVSPFVKPGTIVLVEYPRELGHLPEHVGRLHMLRDRQYGRTRVAIYEARDENDQRAEEEEHEP</sequence>
<accession>A0A0M8K754</accession>
<comment type="caution">
    <text evidence="3">The sequence shown here is derived from an EMBL/GenBank/DDBJ whole genome shotgun (WGS) entry which is preliminary data.</text>
</comment>
<dbReference type="PANTHER" id="PTHR43542">
    <property type="entry name" value="METHYLTRANSFERASE"/>
    <property type="match status" value="1"/>
</dbReference>
<dbReference type="STRING" id="872965.SE16_13400"/>
<dbReference type="NCBIfam" id="TIGR00095">
    <property type="entry name" value="16S rRNA (guanine(966)-N(2))-methyltransferase RsmD"/>
    <property type="match status" value="1"/>
</dbReference>
<reference evidence="5" key="3">
    <citation type="submission" date="2015-08" db="EMBL/GenBank/DDBJ databases">
        <title>Draft Genome Sequence of a Heterotrophic Facultative Anaerobic Bacterium Ardenticatena maritima Strain 110S.</title>
        <authorList>
            <person name="Kawaichi S."/>
            <person name="Yoshida T."/>
            <person name="Sako Y."/>
            <person name="Nakamura R."/>
        </authorList>
    </citation>
    <scope>NUCLEOTIDE SEQUENCE [LARGE SCALE GENOMIC DNA]</scope>
    <source>
        <strain evidence="5">110S</strain>
    </source>
</reference>
<evidence type="ECO:0000313" key="4">
    <source>
        <dbReference type="EMBL" id="KPL86320.1"/>
    </source>
</evidence>
<dbReference type="InParanoid" id="A0A0M8K754"/>
<dbReference type="OrthoDB" id="9803017at2"/>
<dbReference type="EMBL" id="LGKN01000009">
    <property type="protein sequence ID" value="KPL86320.1"/>
    <property type="molecule type" value="Genomic_DNA"/>
</dbReference>
<dbReference type="PATRIC" id="fig|872965.6.peg.2319"/>
<dbReference type="InterPro" id="IPR029063">
    <property type="entry name" value="SAM-dependent_MTases_sf"/>
</dbReference>
<dbReference type="GO" id="GO:0031167">
    <property type="term" value="P:rRNA methylation"/>
    <property type="evidence" value="ECO:0007669"/>
    <property type="project" value="InterPro"/>
</dbReference>
<name>A0A0M8K754_9CHLR</name>
<reference evidence="3 5" key="1">
    <citation type="journal article" date="2015" name="Genome Announc.">
        <title>Draft Genome Sequence of a Heterotrophic Facultative Anaerobic Thermophilic Bacterium, Ardenticatena maritima Strain 110ST.</title>
        <authorList>
            <person name="Kawaichi S."/>
            <person name="Yoshida T."/>
            <person name="Sako Y."/>
            <person name="Nakamura R."/>
        </authorList>
    </citation>
    <scope>NUCLEOTIDE SEQUENCE [LARGE SCALE GENOMIC DNA]</scope>
    <source>
        <strain evidence="3 5">110S</strain>
    </source>
</reference>
<dbReference type="Proteomes" id="UP000050502">
    <property type="component" value="Unassembled WGS sequence"/>
</dbReference>
<dbReference type="PIRSF" id="PIRSF004553">
    <property type="entry name" value="CHP00095"/>
    <property type="match status" value="1"/>
</dbReference>
<keyword evidence="2" id="KW-0808">Transferase</keyword>
<evidence type="ECO:0008006" key="7">
    <source>
        <dbReference type="Google" id="ProtNLM"/>
    </source>
</evidence>
<gene>
    <name evidence="3" type="ORF">ARMA_0584</name>
    <name evidence="4" type="ORF">SE16_13400</name>
</gene>
<protein>
    <recommendedName>
        <fullName evidence="7">16S rRNA (Guanine(966)-N(2))-methyltransferase RsmD</fullName>
    </recommendedName>
</protein>
<dbReference type="Gene3D" id="3.40.50.150">
    <property type="entry name" value="Vaccinia Virus protein VP39"/>
    <property type="match status" value="1"/>
</dbReference>
<dbReference type="GO" id="GO:0008168">
    <property type="term" value="F:methyltransferase activity"/>
    <property type="evidence" value="ECO:0007669"/>
    <property type="project" value="UniProtKB-KW"/>
</dbReference>
<proteinExistence type="predicted"/>
<evidence type="ECO:0000313" key="3">
    <source>
        <dbReference type="EMBL" id="GAP62161.1"/>
    </source>
</evidence>
<dbReference type="SUPFAM" id="SSF53335">
    <property type="entry name" value="S-adenosyl-L-methionine-dependent methyltransferases"/>
    <property type="match status" value="1"/>
</dbReference>
<dbReference type="AlphaFoldDB" id="A0A0M8K754"/>
<dbReference type="Proteomes" id="UP000037784">
    <property type="component" value="Unassembled WGS sequence"/>
</dbReference>
<dbReference type="RefSeq" id="WP_054492081.1">
    <property type="nucleotide sequence ID" value="NZ_BBZA01000034.1"/>
</dbReference>
<dbReference type="PANTHER" id="PTHR43542:SF1">
    <property type="entry name" value="METHYLTRANSFERASE"/>
    <property type="match status" value="1"/>
</dbReference>
<dbReference type="EMBL" id="BBZA01000034">
    <property type="protein sequence ID" value="GAP62161.1"/>
    <property type="molecule type" value="Genomic_DNA"/>
</dbReference>
<organism evidence="3 5">
    <name type="scientific">Ardenticatena maritima</name>
    <dbReference type="NCBI Taxonomy" id="872965"/>
    <lineage>
        <taxon>Bacteria</taxon>
        <taxon>Bacillati</taxon>
        <taxon>Chloroflexota</taxon>
        <taxon>Ardenticatenia</taxon>
        <taxon>Ardenticatenales</taxon>
        <taxon>Ardenticatenaceae</taxon>
        <taxon>Ardenticatena</taxon>
    </lineage>
</organism>